<accession>A0AAP0FUT4</accession>
<keyword evidence="3" id="KW-1185">Reference proteome</keyword>
<proteinExistence type="predicted"/>
<dbReference type="Proteomes" id="UP001418222">
    <property type="component" value="Unassembled WGS sequence"/>
</dbReference>
<dbReference type="InterPro" id="IPR023213">
    <property type="entry name" value="CAT-like_dom_sf"/>
</dbReference>
<dbReference type="Gene3D" id="3.30.559.10">
    <property type="entry name" value="Chloramphenicol acetyltransferase-like domain"/>
    <property type="match status" value="1"/>
</dbReference>
<dbReference type="Pfam" id="PF02458">
    <property type="entry name" value="Transferase"/>
    <property type="match status" value="1"/>
</dbReference>
<dbReference type="EMBL" id="JBBWWQ010000020">
    <property type="protein sequence ID" value="KAK8916573.1"/>
    <property type="molecule type" value="Genomic_DNA"/>
</dbReference>
<comment type="caution">
    <text evidence="2">The sequence shown here is derived from an EMBL/GenBank/DDBJ whole genome shotgun (WGS) entry which is preliminary data.</text>
</comment>
<sequence length="138" mass="15681">MLCPQYIQKGLPFTNLPPNFPTHRVLSLLESSLSDALRHFYPLAGHLQTQSHRNLEGQATGLEGYIDYNDEGTKFIHAVAKNITAHDVVYPGKDIPSFVNSFFIGIMTPPRSSCPNRRDRDTSSIRRRPRFLIWAKSI</sequence>
<dbReference type="PANTHER" id="PTHR31896">
    <property type="entry name" value="FAMILY REGULATORY PROTEIN, PUTATIVE (AFU_ORTHOLOGUE AFUA_3G14730)-RELATED"/>
    <property type="match status" value="1"/>
</dbReference>
<evidence type="ECO:0000256" key="1">
    <source>
        <dbReference type="ARBA" id="ARBA00022679"/>
    </source>
</evidence>
<gene>
    <name evidence="2" type="ORF">KSP39_PZI022283</name>
</gene>
<protein>
    <submittedName>
        <fullName evidence="2">Uncharacterized protein</fullName>
    </submittedName>
</protein>
<dbReference type="GO" id="GO:0016740">
    <property type="term" value="F:transferase activity"/>
    <property type="evidence" value="ECO:0007669"/>
    <property type="project" value="UniProtKB-KW"/>
</dbReference>
<organism evidence="2 3">
    <name type="scientific">Platanthera zijinensis</name>
    <dbReference type="NCBI Taxonomy" id="2320716"/>
    <lineage>
        <taxon>Eukaryota</taxon>
        <taxon>Viridiplantae</taxon>
        <taxon>Streptophyta</taxon>
        <taxon>Embryophyta</taxon>
        <taxon>Tracheophyta</taxon>
        <taxon>Spermatophyta</taxon>
        <taxon>Magnoliopsida</taxon>
        <taxon>Liliopsida</taxon>
        <taxon>Asparagales</taxon>
        <taxon>Orchidaceae</taxon>
        <taxon>Orchidoideae</taxon>
        <taxon>Orchideae</taxon>
        <taxon>Orchidinae</taxon>
        <taxon>Platanthera</taxon>
    </lineage>
</organism>
<dbReference type="InterPro" id="IPR051283">
    <property type="entry name" value="Sec_Metabolite_Acyltrans"/>
</dbReference>
<reference evidence="2 3" key="1">
    <citation type="journal article" date="2022" name="Nat. Plants">
        <title>Genomes of leafy and leafless Platanthera orchids illuminate the evolution of mycoheterotrophy.</title>
        <authorList>
            <person name="Li M.H."/>
            <person name="Liu K.W."/>
            <person name="Li Z."/>
            <person name="Lu H.C."/>
            <person name="Ye Q.L."/>
            <person name="Zhang D."/>
            <person name="Wang J.Y."/>
            <person name="Li Y.F."/>
            <person name="Zhong Z.M."/>
            <person name="Liu X."/>
            <person name="Yu X."/>
            <person name="Liu D.K."/>
            <person name="Tu X.D."/>
            <person name="Liu B."/>
            <person name="Hao Y."/>
            <person name="Liao X.Y."/>
            <person name="Jiang Y.T."/>
            <person name="Sun W.H."/>
            <person name="Chen J."/>
            <person name="Chen Y.Q."/>
            <person name="Ai Y."/>
            <person name="Zhai J.W."/>
            <person name="Wu S.S."/>
            <person name="Zhou Z."/>
            <person name="Hsiao Y.Y."/>
            <person name="Wu W.L."/>
            <person name="Chen Y.Y."/>
            <person name="Lin Y.F."/>
            <person name="Hsu J.L."/>
            <person name="Li C.Y."/>
            <person name="Wang Z.W."/>
            <person name="Zhao X."/>
            <person name="Zhong W.Y."/>
            <person name="Ma X.K."/>
            <person name="Ma L."/>
            <person name="Huang J."/>
            <person name="Chen G.Z."/>
            <person name="Huang M.Z."/>
            <person name="Huang L."/>
            <person name="Peng D.H."/>
            <person name="Luo Y.B."/>
            <person name="Zou S.Q."/>
            <person name="Chen S.P."/>
            <person name="Lan S."/>
            <person name="Tsai W.C."/>
            <person name="Van de Peer Y."/>
            <person name="Liu Z.J."/>
        </authorList>
    </citation>
    <scope>NUCLEOTIDE SEQUENCE [LARGE SCALE GENOMIC DNA]</scope>
    <source>
        <strain evidence="2">Lor287</strain>
    </source>
</reference>
<evidence type="ECO:0000313" key="3">
    <source>
        <dbReference type="Proteomes" id="UP001418222"/>
    </source>
</evidence>
<dbReference type="PANTHER" id="PTHR31896:SF12">
    <property type="entry name" value="HXXXD-TYPE ACYL-TRANSFERASE FAMILY PROTEIN"/>
    <property type="match status" value="1"/>
</dbReference>
<evidence type="ECO:0000313" key="2">
    <source>
        <dbReference type="EMBL" id="KAK8916573.1"/>
    </source>
</evidence>
<name>A0AAP0FUT4_9ASPA</name>
<dbReference type="AlphaFoldDB" id="A0AAP0FUT4"/>
<keyword evidence="1" id="KW-0808">Transferase</keyword>